<feature type="transmembrane region" description="Helical" evidence="5">
    <location>
        <begin position="125"/>
        <end position="144"/>
    </location>
</feature>
<organism evidence="6 7">
    <name type="scientific">Arthrobotrys flagrans</name>
    <name type="common">Nematode-trapping fungus</name>
    <name type="synonym">Trichothecium flagrans</name>
    <dbReference type="NCBI Taxonomy" id="97331"/>
    <lineage>
        <taxon>Eukaryota</taxon>
        <taxon>Fungi</taxon>
        <taxon>Dikarya</taxon>
        <taxon>Ascomycota</taxon>
        <taxon>Pezizomycotina</taxon>
        <taxon>Orbiliomycetes</taxon>
        <taxon>Orbiliales</taxon>
        <taxon>Orbiliaceae</taxon>
        <taxon>Arthrobotrys</taxon>
    </lineage>
</organism>
<proteinExistence type="predicted"/>
<dbReference type="Gene3D" id="1.20.120.550">
    <property type="entry name" value="Membrane associated eicosanoid/glutathione metabolism-like domain"/>
    <property type="match status" value="1"/>
</dbReference>
<dbReference type="Proteomes" id="UP000283090">
    <property type="component" value="Unassembled WGS sequence"/>
</dbReference>
<evidence type="ECO:0000256" key="4">
    <source>
        <dbReference type="ARBA" id="ARBA00023136"/>
    </source>
</evidence>
<sequence length="152" mass="15964">MSTGTLGLRIGTPITALALPLFTSYYSLLAYRVISTRVGTGVFVGDKSKEGKSSQDTPDPLTIAARSHANFAENVPLALTITALAEINGADRNILAGALGTLFLLRVGHAEFGLRRAAALGPGRIIGFLGTLGYLVGMSGYAAWLTKGYWGY</sequence>
<keyword evidence="3 5" id="KW-1133">Transmembrane helix</keyword>
<evidence type="ECO:0000313" key="6">
    <source>
        <dbReference type="EMBL" id="RVD89095.1"/>
    </source>
</evidence>
<evidence type="ECO:0000313" key="7">
    <source>
        <dbReference type="Proteomes" id="UP000283090"/>
    </source>
</evidence>
<dbReference type="AlphaFoldDB" id="A0A437ACU9"/>
<dbReference type="VEuPathDB" id="FungiDB:DFL_000116"/>
<evidence type="ECO:0000256" key="2">
    <source>
        <dbReference type="ARBA" id="ARBA00022692"/>
    </source>
</evidence>
<dbReference type="STRING" id="97331.A0A437ACU9"/>
<reference evidence="6 7" key="1">
    <citation type="submission" date="2019-01" db="EMBL/GenBank/DDBJ databases">
        <title>Intercellular communication is required for trap formation in the nematode-trapping fungus Duddingtonia flagrans.</title>
        <authorList>
            <person name="Youssar L."/>
            <person name="Wernet V."/>
            <person name="Hensel N."/>
            <person name="Hildebrandt H.-G."/>
            <person name="Fischer R."/>
        </authorList>
    </citation>
    <scope>NUCLEOTIDE SEQUENCE [LARGE SCALE GENOMIC DNA]</scope>
    <source>
        <strain evidence="6 7">CBS H-5679</strain>
    </source>
</reference>
<feature type="transmembrane region" description="Helical" evidence="5">
    <location>
        <begin position="6"/>
        <end position="28"/>
    </location>
</feature>
<dbReference type="PANTHER" id="PTHR35814">
    <property type="match status" value="1"/>
</dbReference>
<evidence type="ECO:0000256" key="3">
    <source>
        <dbReference type="ARBA" id="ARBA00022989"/>
    </source>
</evidence>
<name>A0A437ACU9_ARTFL</name>
<dbReference type="GO" id="GO:0016020">
    <property type="term" value="C:membrane"/>
    <property type="evidence" value="ECO:0007669"/>
    <property type="project" value="UniProtKB-SubCell"/>
</dbReference>
<comment type="subcellular location">
    <subcellularLocation>
        <location evidence="1">Membrane</location>
    </subcellularLocation>
</comment>
<dbReference type="InterPro" id="IPR023352">
    <property type="entry name" value="MAPEG-like_dom_sf"/>
</dbReference>
<keyword evidence="7" id="KW-1185">Reference proteome</keyword>
<evidence type="ECO:0000256" key="5">
    <source>
        <dbReference type="SAM" id="Phobius"/>
    </source>
</evidence>
<dbReference type="GeneID" id="93582427"/>
<dbReference type="Pfam" id="PF01124">
    <property type="entry name" value="MAPEG"/>
    <property type="match status" value="1"/>
</dbReference>
<dbReference type="InterPro" id="IPR001129">
    <property type="entry name" value="Membr-assoc_MAPEG"/>
</dbReference>
<protein>
    <submittedName>
        <fullName evidence="6">Uncharacterized protein</fullName>
    </submittedName>
</protein>
<dbReference type="SUPFAM" id="SSF161084">
    <property type="entry name" value="MAPEG domain-like"/>
    <property type="match status" value="1"/>
</dbReference>
<dbReference type="PANTHER" id="PTHR35814:SF1">
    <property type="entry name" value="GLUTATHIONE S-TRANSFERASE-RELATED"/>
    <property type="match status" value="1"/>
</dbReference>
<dbReference type="OrthoDB" id="19091at2759"/>
<keyword evidence="2 5" id="KW-0812">Transmembrane</keyword>
<keyword evidence="4 5" id="KW-0472">Membrane</keyword>
<evidence type="ECO:0000256" key="1">
    <source>
        <dbReference type="ARBA" id="ARBA00004370"/>
    </source>
</evidence>
<dbReference type="RefSeq" id="XP_067494639.1">
    <property type="nucleotide sequence ID" value="XM_067629737.1"/>
</dbReference>
<dbReference type="EMBL" id="SAEB01000001">
    <property type="protein sequence ID" value="RVD89095.1"/>
    <property type="molecule type" value="Genomic_DNA"/>
</dbReference>
<comment type="caution">
    <text evidence="6">The sequence shown here is derived from an EMBL/GenBank/DDBJ whole genome shotgun (WGS) entry which is preliminary data.</text>
</comment>
<gene>
    <name evidence="6" type="ORF">DFL_000116</name>
</gene>
<accession>A0A437ACU9</accession>